<evidence type="ECO:0000256" key="3">
    <source>
        <dbReference type="SAM" id="Phobius"/>
    </source>
</evidence>
<proteinExistence type="predicted"/>
<protein>
    <recommendedName>
        <fullName evidence="4">K Homology domain-containing protein</fullName>
    </recommendedName>
</protein>
<keyword evidence="1" id="KW-0694">RNA-binding</keyword>
<reference evidence="5" key="1">
    <citation type="submission" date="2018-05" db="EMBL/GenBank/DDBJ databases">
        <authorList>
            <person name="Lanie J.A."/>
            <person name="Ng W.-L."/>
            <person name="Kazmierczak K.M."/>
            <person name="Andrzejewski T.M."/>
            <person name="Davidsen T.M."/>
            <person name="Wayne K.J."/>
            <person name="Tettelin H."/>
            <person name="Glass J.I."/>
            <person name="Rusch D."/>
            <person name="Podicherti R."/>
            <person name="Tsui H.-C.T."/>
            <person name="Winkler M.E."/>
        </authorList>
    </citation>
    <scope>NUCLEOTIDE SEQUENCE</scope>
</reference>
<feature type="region of interest" description="Disordered" evidence="2">
    <location>
        <begin position="78"/>
        <end position="119"/>
    </location>
</feature>
<accession>A0A382TYT3</accession>
<feature type="transmembrane region" description="Helical" evidence="3">
    <location>
        <begin position="6"/>
        <end position="24"/>
    </location>
</feature>
<dbReference type="Gene3D" id="3.30.310.210">
    <property type="match status" value="1"/>
</dbReference>
<evidence type="ECO:0000259" key="4">
    <source>
        <dbReference type="SMART" id="SM00322"/>
    </source>
</evidence>
<dbReference type="InterPro" id="IPR004088">
    <property type="entry name" value="KH_dom_type_1"/>
</dbReference>
<dbReference type="PROSITE" id="PS50084">
    <property type="entry name" value="KH_TYPE_1"/>
    <property type="match status" value="1"/>
</dbReference>
<dbReference type="SUPFAM" id="SSF54791">
    <property type="entry name" value="Eukaryotic type KH-domain (KH-domain type I)"/>
    <property type="match status" value="1"/>
</dbReference>
<name>A0A382TYT3_9ZZZZ</name>
<evidence type="ECO:0000256" key="2">
    <source>
        <dbReference type="SAM" id="MobiDB-lite"/>
    </source>
</evidence>
<dbReference type="InterPro" id="IPR036612">
    <property type="entry name" value="KH_dom_type_1_sf"/>
</dbReference>
<evidence type="ECO:0000313" key="5">
    <source>
        <dbReference type="EMBL" id="SVD26588.1"/>
    </source>
</evidence>
<dbReference type="PANTHER" id="PTHR12826:SF15">
    <property type="entry name" value="RIBONUCLEASE Y"/>
    <property type="match status" value="1"/>
</dbReference>
<feature type="non-terminal residue" evidence="5">
    <location>
        <position position="267"/>
    </location>
</feature>
<dbReference type="Pfam" id="PF00013">
    <property type="entry name" value="KH_1"/>
    <property type="match status" value="1"/>
</dbReference>
<organism evidence="5">
    <name type="scientific">marine metagenome</name>
    <dbReference type="NCBI Taxonomy" id="408172"/>
    <lineage>
        <taxon>unclassified sequences</taxon>
        <taxon>metagenomes</taxon>
        <taxon>ecological metagenomes</taxon>
    </lineage>
</organism>
<evidence type="ECO:0000256" key="1">
    <source>
        <dbReference type="ARBA" id="ARBA00022884"/>
    </source>
</evidence>
<dbReference type="InterPro" id="IPR004087">
    <property type="entry name" value="KH_dom"/>
</dbReference>
<gene>
    <name evidence="5" type="ORF">METZ01_LOCUS379442</name>
</gene>
<keyword evidence="3" id="KW-0812">Transmembrane</keyword>
<dbReference type="SMART" id="SM00322">
    <property type="entry name" value="KH"/>
    <property type="match status" value="1"/>
</dbReference>
<keyword evidence="3" id="KW-0472">Membrane</keyword>
<dbReference type="Pfam" id="PF12072">
    <property type="entry name" value="RNase_Y_N"/>
    <property type="match status" value="1"/>
</dbReference>
<sequence>MRPDIMTVVLITMLIGLIIILAVNRYQKKLLDRKHQLAQEALDADYSQKIRDLELGAKEELHAKREVMDKELFERRKRVSDEERRMEQRRTKIDRHSSDPNKREKELNKYKSDVEQKDQEIDNKLQEQAQELQRIAGLTKSEAKDELMRATEKESRDDMARMIRSIEKEAKSESENRARKLLVLAMQRVSSDQVSEHSTTTVPIPSDDIKGRIIGRNGRNIRSFEQVAGVDVVVDGAPDSVMVASFDPVRREVARRALSKLILDGRI</sequence>
<dbReference type="InterPro" id="IPR022711">
    <property type="entry name" value="RNase_Y_N"/>
</dbReference>
<keyword evidence="3" id="KW-1133">Transmembrane helix</keyword>
<feature type="domain" description="K Homology" evidence="4">
    <location>
        <begin position="196"/>
        <end position="263"/>
    </location>
</feature>
<dbReference type="EMBL" id="UINC01139810">
    <property type="protein sequence ID" value="SVD26588.1"/>
    <property type="molecule type" value="Genomic_DNA"/>
</dbReference>
<dbReference type="AlphaFoldDB" id="A0A382TYT3"/>
<dbReference type="GO" id="GO:0003723">
    <property type="term" value="F:RNA binding"/>
    <property type="evidence" value="ECO:0007669"/>
    <property type="project" value="UniProtKB-KW"/>
</dbReference>
<dbReference type="PANTHER" id="PTHR12826">
    <property type="entry name" value="RIBONUCLEASE Y"/>
    <property type="match status" value="1"/>
</dbReference>